<dbReference type="EMBL" id="CAJZBQ010000040">
    <property type="protein sequence ID" value="CAG9326432.1"/>
    <property type="molecule type" value="Genomic_DNA"/>
</dbReference>
<protein>
    <recommendedName>
        <fullName evidence="3">Thioredoxin-like protein</fullName>
    </recommendedName>
</protein>
<organism evidence="1 2">
    <name type="scientific">Blepharisma stoltei</name>
    <dbReference type="NCBI Taxonomy" id="1481888"/>
    <lineage>
        <taxon>Eukaryota</taxon>
        <taxon>Sar</taxon>
        <taxon>Alveolata</taxon>
        <taxon>Ciliophora</taxon>
        <taxon>Postciliodesmatophora</taxon>
        <taxon>Heterotrichea</taxon>
        <taxon>Heterotrichida</taxon>
        <taxon>Blepharismidae</taxon>
        <taxon>Blepharisma</taxon>
    </lineage>
</organism>
<evidence type="ECO:0008006" key="3">
    <source>
        <dbReference type="Google" id="ProtNLM"/>
    </source>
</evidence>
<dbReference type="AlphaFoldDB" id="A0AAU9JQ73"/>
<dbReference type="Proteomes" id="UP001162131">
    <property type="component" value="Unassembled WGS sequence"/>
</dbReference>
<evidence type="ECO:0000313" key="2">
    <source>
        <dbReference type="Proteomes" id="UP001162131"/>
    </source>
</evidence>
<comment type="caution">
    <text evidence="1">The sequence shown here is derived from an EMBL/GenBank/DDBJ whole genome shotgun (WGS) entry which is preliminary data.</text>
</comment>
<sequence>MPWLTVSHGDLPLKRFLSEKYKILTSPALVLIDKDGNALNTNCRWELEQKGVEALKGWLELVAKAQTK</sequence>
<accession>A0AAU9JQ73</accession>
<name>A0AAU9JQ73_9CILI</name>
<reference evidence="1" key="1">
    <citation type="submission" date="2021-09" db="EMBL/GenBank/DDBJ databases">
        <authorList>
            <consortium name="AG Swart"/>
            <person name="Singh M."/>
            <person name="Singh A."/>
            <person name="Seah K."/>
            <person name="Emmerich C."/>
        </authorList>
    </citation>
    <scope>NUCLEOTIDE SEQUENCE</scope>
    <source>
        <strain evidence="1">ATCC30299</strain>
    </source>
</reference>
<dbReference type="Gene3D" id="3.40.30.10">
    <property type="entry name" value="Glutaredoxin"/>
    <property type="match status" value="1"/>
</dbReference>
<keyword evidence="2" id="KW-1185">Reference proteome</keyword>
<evidence type="ECO:0000313" key="1">
    <source>
        <dbReference type="EMBL" id="CAG9326432.1"/>
    </source>
</evidence>
<proteinExistence type="predicted"/>
<gene>
    <name evidence="1" type="ORF">BSTOLATCC_MIC40859</name>
</gene>